<feature type="domain" description="CHAT" evidence="1">
    <location>
        <begin position="16"/>
        <end position="125"/>
    </location>
</feature>
<organism evidence="2 3">
    <name type="scientific">Cyanomargarita calcarea GSE-NOS-MK-12-04C</name>
    <dbReference type="NCBI Taxonomy" id="2839659"/>
    <lineage>
        <taxon>Bacteria</taxon>
        <taxon>Bacillati</taxon>
        <taxon>Cyanobacteriota</taxon>
        <taxon>Cyanophyceae</taxon>
        <taxon>Nostocales</taxon>
        <taxon>Cyanomargaritaceae</taxon>
        <taxon>Cyanomargarita</taxon>
    </lineage>
</organism>
<dbReference type="AlphaFoldDB" id="A0A951QLW4"/>
<dbReference type="InterPro" id="IPR024983">
    <property type="entry name" value="CHAT_dom"/>
</dbReference>
<reference evidence="2" key="2">
    <citation type="journal article" date="2022" name="Microbiol. Resour. Announc.">
        <title>Metagenome Sequencing to Explore Phylogenomics of Terrestrial Cyanobacteria.</title>
        <authorList>
            <person name="Ward R.D."/>
            <person name="Stajich J.E."/>
            <person name="Johansen J.R."/>
            <person name="Huntemann M."/>
            <person name="Clum A."/>
            <person name="Foster B."/>
            <person name="Foster B."/>
            <person name="Roux S."/>
            <person name="Palaniappan K."/>
            <person name="Varghese N."/>
            <person name="Mukherjee S."/>
            <person name="Reddy T.B.K."/>
            <person name="Daum C."/>
            <person name="Copeland A."/>
            <person name="Chen I.A."/>
            <person name="Ivanova N.N."/>
            <person name="Kyrpides N.C."/>
            <person name="Shapiro N."/>
            <person name="Eloe-Fadrosh E.A."/>
            <person name="Pietrasiak N."/>
        </authorList>
    </citation>
    <scope>NUCLEOTIDE SEQUENCE</scope>
    <source>
        <strain evidence="2">GSE-NOS-MK-12-04C</strain>
    </source>
</reference>
<evidence type="ECO:0000313" key="3">
    <source>
        <dbReference type="Proteomes" id="UP000729701"/>
    </source>
</evidence>
<dbReference type="PANTHER" id="PTHR10098:SF108">
    <property type="entry name" value="TETRATRICOPEPTIDE REPEAT PROTEIN 28"/>
    <property type="match status" value="1"/>
</dbReference>
<dbReference type="Pfam" id="PF12770">
    <property type="entry name" value="CHAT"/>
    <property type="match status" value="1"/>
</dbReference>
<gene>
    <name evidence="2" type="ORF">KME60_12105</name>
</gene>
<evidence type="ECO:0000313" key="2">
    <source>
        <dbReference type="EMBL" id="MBW4668133.1"/>
    </source>
</evidence>
<dbReference type="PANTHER" id="PTHR10098">
    <property type="entry name" value="RAPSYN-RELATED"/>
    <property type="match status" value="1"/>
</dbReference>
<dbReference type="EMBL" id="JAHHGZ010000011">
    <property type="protein sequence ID" value="MBW4668133.1"/>
    <property type="molecule type" value="Genomic_DNA"/>
</dbReference>
<reference evidence="2" key="1">
    <citation type="submission" date="2021-05" db="EMBL/GenBank/DDBJ databases">
        <authorList>
            <person name="Pietrasiak N."/>
            <person name="Ward R."/>
            <person name="Stajich J.E."/>
            <person name="Kurbessoian T."/>
        </authorList>
    </citation>
    <scope>NUCLEOTIDE SEQUENCE</scope>
    <source>
        <strain evidence="2">GSE-NOS-MK-12-04C</strain>
    </source>
</reference>
<evidence type="ECO:0000259" key="1">
    <source>
        <dbReference type="Pfam" id="PF12770"/>
    </source>
</evidence>
<comment type="caution">
    <text evidence="2">The sequence shown here is derived from an EMBL/GenBank/DDBJ whole genome shotgun (WGS) entry which is preliminary data.</text>
</comment>
<name>A0A951QLW4_9CYAN</name>
<accession>A0A951QLW4</accession>
<proteinExistence type="predicted"/>
<dbReference type="Proteomes" id="UP000729701">
    <property type="component" value="Unassembled WGS sequence"/>
</dbReference>
<protein>
    <submittedName>
        <fullName evidence="2">CHAT domain-containing protein</fullName>
    </submittedName>
</protein>
<sequence length="127" mass="13968">MITFLADCRCQKCNCADGLLTYNEILDLKLNANLVVLSPCDTGQGRISADGVIGLSRSLISAGAESVLVCLWSVNDKSTEFLMTEFYWNLQQNPDKAIALRTAMLTTMKKYSRPVDWAALTLIGEAE</sequence>